<evidence type="ECO:0000313" key="1">
    <source>
        <dbReference type="EMBL" id="GAU42419.1"/>
    </source>
</evidence>
<dbReference type="AlphaFoldDB" id="A0A2Z6PCK2"/>
<evidence type="ECO:0000313" key="2">
    <source>
        <dbReference type="Proteomes" id="UP000242715"/>
    </source>
</evidence>
<protein>
    <submittedName>
        <fullName evidence="1">Uncharacterized protein</fullName>
    </submittedName>
</protein>
<proteinExistence type="predicted"/>
<dbReference type="Proteomes" id="UP000242715">
    <property type="component" value="Unassembled WGS sequence"/>
</dbReference>
<keyword evidence="2" id="KW-1185">Reference proteome</keyword>
<name>A0A2Z6PCK2_TRISU</name>
<reference evidence="2" key="1">
    <citation type="journal article" date="2017" name="Front. Plant Sci.">
        <title>Climate Clever Clovers: New Paradigm to Reduce the Environmental Footprint of Ruminants by Breeding Low Methanogenic Forages Utilizing Haplotype Variation.</title>
        <authorList>
            <person name="Kaur P."/>
            <person name="Appels R."/>
            <person name="Bayer P.E."/>
            <person name="Keeble-Gagnere G."/>
            <person name="Wang J."/>
            <person name="Hirakawa H."/>
            <person name="Shirasawa K."/>
            <person name="Vercoe P."/>
            <person name="Stefanova K."/>
            <person name="Durmic Z."/>
            <person name="Nichols P."/>
            <person name="Revell C."/>
            <person name="Isobe S.N."/>
            <person name="Edwards D."/>
            <person name="Erskine W."/>
        </authorList>
    </citation>
    <scope>NUCLEOTIDE SEQUENCE [LARGE SCALE GENOMIC DNA]</scope>
    <source>
        <strain evidence="2">cv. Daliak</strain>
    </source>
</reference>
<organism evidence="1 2">
    <name type="scientific">Trifolium subterraneum</name>
    <name type="common">Subterranean clover</name>
    <dbReference type="NCBI Taxonomy" id="3900"/>
    <lineage>
        <taxon>Eukaryota</taxon>
        <taxon>Viridiplantae</taxon>
        <taxon>Streptophyta</taxon>
        <taxon>Embryophyta</taxon>
        <taxon>Tracheophyta</taxon>
        <taxon>Spermatophyta</taxon>
        <taxon>Magnoliopsida</taxon>
        <taxon>eudicotyledons</taxon>
        <taxon>Gunneridae</taxon>
        <taxon>Pentapetalae</taxon>
        <taxon>rosids</taxon>
        <taxon>fabids</taxon>
        <taxon>Fabales</taxon>
        <taxon>Fabaceae</taxon>
        <taxon>Papilionoideae</taxon>
        <taxon>50 kb inversion clade</taxon>
        <taxon>NPAAA clade</taxon>
        <taxon>Hologalegina</taxon>
        <taxon>IRL clade</taxon>
        <taxon>Trifolieae</taxon>
        <taxon>Trifolium</taxon>
    </lineage>
</organism>
<gene>
    <name evidence="1" type="ORF">TSUD_247610</name>
</gene>
<sequence>MGCHYLDEPISFSRLPNVRGVLFEVCFSLRLPSPDVWTDIRILQDLFTCYLGICSYCFNSINQHNPNSK</sequence>
<dbReference type="EMBL" id="DF973919">
    <property type="protein sequence ID" value="GAU42419.1"/>
    <property type="molecule type" value="Genomic_DNA"/>
</dbReference>
<accession>A0A2Z6PCK2</accession>